<reference evidence="2 3" key="1">
    <citation type="submission" date="2020-05" db="EMBL/GenBank/DDBJ databases">
        <title>Parvularcula mediterraneae sp. nov., isolated from polypropylene straw from shallow seawater of the seashore of Laganas in Zakynthos island, Greece.</title>
        <authorList>
            <person name="Szabo I."/>
            <person name="Al-Omari J."/>
            <person name="Rado J."/>
            <person name="Szerdahelyi G.S."/>
        </authorList>
    </citation>
    <scope>NUCLEOTIDE SEQUENCE [LARGE SCALE GENOMIC DNA]</scope>
    <source>
        <strain evidence="2 3">ZS-1/3</strain>
    </source>
</reference>
<accession>A0A7Y3RKM0</accession>
<protein>
    <submittedName>
        <fullName evidence="2">Uncharacterized protein</fullName>
    </submittedName>
</protein>
<keyword evidence="1" id="KW-1133">Transmembrane helix</keyword>
<organism evidence="2 3">
    <name type="scientific">Parvularcula mediterranea</name>
    <dbReference type="NCBI Taxonomy" id="2732508"/>
    <lineage>
        <taxon>Bacteria</taxon>
        <taxon>Pseudomonadati</taxon>
        <taxon>Pseudomonadota</taxon>
        <taxon>Alphaproteobacteria</taxon>
        <taxon>Parvularculales</taxon>
        <taxon>Parvularculaceae</taxon>
        <taxon>Parvularcula</taxon>
    </lineage>
</organism>
<evidence type="ECO:0000313" key="3">
    <source>
        <dbReference type="Proteomes" id="UP000536835"/>
    </source>
</evidence>
<evidence type="ECO:0000256" key="1">
    <source>
        <dbReference type="SAM" id="Phobius"/>
    </source>
</evidence>
<comment type="caution">
    <text evidence="2">The sequence shown here is derived from an EMBL/GenBank/DDBJ whole genome shotgun (WGS) entry which is preliminary data.</text>
</comment>
<gene>
    <name evidence="2" type="ORF">HK107_05695</name>
</gene>
<dbReference type="Proteomes" id="UP000536835">
    <property type="component" value="Unassembled WGS sequence"/>
</dbReference>
<dbReference type="RefSeq" id="WP_173197546.1">
    <property type="nucleotide sequence ID" value="NZ_JABFCX010000002.1"/>
</dbReference>
<sequence length="109" mass="11963">MGLLRPSLLGFGWASFVGSVADALILSHHLILSVSGESAMMASVRDHILDHLPFLAWLIPLAQWILPEGWADWLFALPAVGYFPVRILFSIVTGTLALRWAARIKAARS</sequence>
<keyword evidence="3" id="KW-1185">Reference proteome</keyword>
<keyword evidence="1" id="KW-0472">Membrane</keyword>
<proteinExistence type="predicted"/>
<dbReference type="AlphaFoldDB" id="A0A7Y3RKM0"/>
<feature type="transmembrane region" description="Helical" evidence="1">
    <location>
        <begin position="12"/>
        <end position="36"/>
    </location>
</feature>
<feature type="transmembrane region" description="Helical" evidence="1">
    <location>
        <begin position="48"/>
        <end position="67"/>
    </location>
</feature>
<feature type="transmembrane region" description="Helical" evidence="1">
    <location>
        <begin position="73"/>
        <end position="98"/>
    </location>
</feature>
<evidence type="ECO:0000313" key="2">
    <source>
        <dbReference type="EMBL" id="NNU15812.1"/>
    </source>
</evidence>
<name>A0A7Y3RKM0_9PROT</name>
<keyword evidence="1" id="KW-0812">Transmembrane</keyword>
<dbReference type="EMBL" id="JABFCX010000002">
    <property type="protein sequence ID" value="NNU15812.1"/>
    <property type="molecule type" value="Genomic_DNA"/>
</dbReference>